<feature type="region of interest" description="Disordered" evidence="1">
    <location>
        <begin position="503"/>
        <end position="535"/>
    </location>
</feature>
<dbReference type="InterPro" id="IPR014917">
    <property type="entry name" value="DUF1800"/>
</dbReference>
<organism evidence="3 4">
    <name type="scientific">Cyclotella atomus</name>
    <dbReference type="NCBI Taxonomy" id="382360"/>
    <lineage>
        <taxon>Eukaryota</taxon>
        <taxon>Sar</taxon>
        <taxon>Stramenopiles</taxon>
        <taxon>Ochrophyta</taxon>
        <taxon>Bacillariophyta</taxon>
        <taxon>Coscinodiscophyceae</taxon>
        <taxon>Thalassiosirophycidae</taxon>
        <taxon>Stephanodiscales</taxon>
        <taxon>Stephanodiscaceae</taxon>
        <taxon>Cyclotella</taxon>
    </lineage>
</organism>
<feature type="region of interest" description="Disordered" evidence="1">
    <location>
        <begin position="1066"/>
        <end position="1093"/>
    </location>
</feature>
<feature type="compositionally biased region" description="Polar residues" evidence="1">
    <location>
        <begin position="2446"/>
        <end position="2458"/>
    </location>
</feature>
<accession>A0ABD3MPJ0</accession>
<evidence type="ECO:0000256" key="1">
    <source>
        <dbReference type="SAM" id="MobiDB-lite"/>
    </source>
</evidence>
<evidence type="ECO:0000313" key="4">
    <source>
        <dbReference type="Proteomes" id="UP001530400"/>
    </source>
</evidence>
<feature type="signal peptide" evidence="2">
    <location>
        <begin position="1"/>
        <end position="28"/>
    </location>
</feature>
<feature type="compositionally biased region" description="Polar residues" evidence="1">
    <location>
        <begin position="1066"/>
        <end position="1079"/>
    </location>
</feature>
<dbReference type="Pfam" id="PF07394">
    <property type="entry name" value="DUF1501"/>
    <property type="match status" value="1"/>
</dbReference>
<dbReference type="EMBL" id="JALLPJ020001397">
    <property type="protein sequence ID" value="KAL3765688.1"/>
    <property type="molecule type" value="Genomic_DNA"/>
</dbReference>
<gene>
    <name evidence="3" type="ORF">ACHAWO_007066</name>
</gene>
<evidence type="ECO:0000313" key="3">
    <source>
        <dbReference type="EMBL" id="KAL3765688.1"/>
    </source>
</evidence>
<feature type="region of interest" description="Disordered" evidence="1">
    <location>
        <begin position="2652"/>
        <end position="2735"/>
    </location>
</feature>
<reference evidence="3 4" key="1">
    <citation type="submission" date="2024-10" db="EMBL/GenBank/DDBJ databases">
        <title>Updated reference genomes for cyclostephanoid diatoms.</title>
        <authorList>
            <person name="Roberts W.R."/>
            <person name="Alverson A.J."/>
        </authorList>
    </citation>
    <scope>NUCLEOTIDE SEQUENCE [LARGE SCALE GENOMIC DNA]</scope>
    <source>
        <strain evidence="3 4">AJA010-31</strain>
    </source>
</reference>
<feature type="compositionally biased region" description="Low complexity" evidence="1">
    <location>
        <begin position="2462"/>
        <end position="2479"/>
    </location>
</feature>
<dbReference type="PANTHER" id="PTHR43737:SF1">
    <property type="entry name" value="DUF1501 DOMAIN-CONTAINING PROTEIN"/>
    <property type="match status" value="1"/>
</dbReference>
<evidence type="ECO:0000256" key="2">
    <source>
        <dbReference type="SAM" id="SignalP"/>
    </source>
</evidence>
<protein>
    <submittedName>
        <fullName evidence="3">Uncharacterized protein</fullName>
    </submittedName>
</protein>
<feature type="compositionally biased region" description="Low complexity" evidence="1">
    <location>
        <begin position="2488"/>
        <end position="2500"/>
    </location>
</feature>
<feature type="compositionally biased region" description="Polar residues" evidence="1">
    <location>
        <begin position="2427"/>
        <end position="2438"/>
    </location>
</feature>
<dbReference type="InterPro" id="IPR010869">
    <property type="entry name" value="DUF1501"/>
</dbReference>
<feature type="compositionally biased region" description="Low complexity" evidence="1">
    <location>
        <begin position="2386"/>
        <end position="2426"/>
    </location>
</feature>
<dbReference type="Pfam" id="PF08811">
    <property type="entry name" value="DUF1800"/>
    <property type="match status" value="2"/>
</dbReference>
<feature type="chain" id="PRO_5044885901" evidence="2">
    <location>
        <begin position="29"/>
        <end position="2809"/>
    </location>
</feature>
<sequence>MTTNPSIAMLLSWIWLITKLSIRSPLSAEAISFSNNATLSTCPSVLKAPTKLLNFTGGKVLIAPTLNEGDLCILTRVNRNATKKVYIPLARSYDGNDWHRIRGGYISHVSMECGEASVAGLDYEAGEYLCEIDVPYLTDGNVGYFLTKWEEGVASDRRAAARFLERATWGATWDEIINLEKEVASYGKKALATWVQTQQSLTPSSHRVFFRERLNPRTVESYQYGIPGPKACMKNARFRRFAFTYKDLELSRGNSGYWAGNTGLPFTPVEIQTLTLGGVNYYSIGFGGEIRTILNNPLQYEERGSNVILTDGNYTICHVEEVVGNQIGNYTFVESVQFQLLVGDLCTSSYTNRGGVEDGKGDGATSSENIKVGNTLVRLYDKNACDAKCGDATKVKLIKGGNPAVTLPSAFDLSALSWVDLSALNSSEIVNINEERSHDSSWLLQKDLDVCTNQNGDTFPDPARLANTDYFSYGHGKYNLDKPIFALLPGNKWALHDFRTQFQSNTPDNPMEDGGGATMKSASRSGPNDDGNPDTDLVVRCSNVQRNIFNEVTCRISYHKDACTSVPLPDPNDLYRSNMHNPGDRVEELWKYLPSYAGPDHGGVIVCGSENEVPPVPTKDDHFDVTNRKVEPGPIDYEGQKTTVWIEVVMSAKDQLCQRLAYGLSKIFATSTTMNADSFNSETNIGVYDNFVTLCFSTYKDVMKKVSFNQEMSEQLTFKHSKSVGDAWYRTRTQIAYPDENYARENLQLHSIGLLKLNEDGTEVLDSFGKPVSTYEQKHIFSAAKVWTSFKESFRRGNYEDLDYTINSYLDPLQLNDVSERDWFPKITADGGYLGDGFPLCEDLPERHFLKKGATFRLLGGSSIALSHNDPMSWEGDDEIHRMKIEPDSQLYNKLCNPLANPSLPSSTLTIGTGVAEYNAELSAPFCQGSSSSCDSGSLLVGRVTEANSPNTIDGCVDGEDTRTIYTESIKRILISSLSGEKLRGGDSVKIQATVISFAKLDRVDLYYASDATNPVWRYIAIISPLEGESTLAAPNSQFPDISYTLPKCLSTSGCKQAVRVVLRSSRNPNQPSKSSPRNSDGLHKPDSSCGTSRFDDTDDLVFDVLPSPRPKDLCSFETLVKLESNLPCYGRECVLSTLRVIEVVQGVFYEYLPPPCIYLPFYNGGVKVFAGAGNNIYMCANKLISSARATCCGTYPDRGTYTQQPDWADVLNEYRGERLSFAENESRCTYWGLSACDAERIGPFTGTTGQCQHHQSCLDVQSSDTILTNNAYHWTTGNCITRVKINPDGLIAIIHKPEDKWKQLGSQAFPQVQSHVNENTTVSYFHVQWDMTNVGVGKLEYPHVSDNACDGGRISGKYCICDTALTFSAVFNSLPSRDAVLSRLFIGAFDVTMYNTGTYTVVVEATTQDGVSVYKRSSMDDYSSHTIFRVKDVHKDAYIFLRNLHSTVSVCNGAFFFRNSPTFYDIVDPQLTSAYHEVDAYLDYVDKHSNTPPFVCLALMKHFGYSNPSPQHVQSCSDAYKSGVFTWINRNNSSETMTLGSGSRGDLKAVSASILLASDSLSPTLDSDPYFGGLKEPLHKLMQIMRGLGFTRSKSHRRTERLLNKIAQDVLGQTPYGIPNQFAFFSPDYSPPGAHVESSLVSPEAELLNMKYAIATQNGYYALIQNGLNQCWGGLGAYVSKGIIQSCGDGFEATGYLSFSPQDETSSNVISQLSTLLTADRLDYASKSLIESVYAASFASGGKGAALKAAEVLMASTPAFHANNMVEPLNKERTPNSPSQKDESQPYKAVIYLNLFGGMDSMNLLVPHPDDCPALYEEYKNARGPNLCKWCLLILDILTQFFCLQHLTFLCIDLPVEDLLKIDASSSNQPCTSFGVNKHLGQDFVDLYTAEEVLFIANIGHLQKHVTAANFLAETKTQLFSHHTLEQESFKVDAFQDRGSTGILGRMTDVLGTRMSTSRIAIDGSSNNLISDPTIGLKVDVIAARGPDEFYVNDTFSLRQVINKLNNSTAEGSSSIHAELFSQSLIDSTDQSDSYVSMLNTVSDISSIDTSTKLGKQFNMILRLIKLNADRGINRDTFAVTMDGFDTHFDLKNVLHQKLAEIGAALKSFRDELVSLGLWNNVTVVVASEMGRTITPNTSEGTLCEVCRGHDEYLSTDENLFLLSFLGTDHGWGGHHFILGGQLNGSKILGHHPDTYDPSWMYNTGRGAWIPTTSNEGMWFGIAQWFGIGSNNDLDYVLPNMNNFGCRLYSEIDLYKGSAGKVPGCGGDIMSFSQTMLVSDPRTLSPDEQKVFCSVVYDSITNMSIKCVIIEQILSVRDTDHPQCNATNLGYALSVWYEISSDKIGATSAISGIVNSDLFKVSVVSSFDREVCIEDANIVTAPTQSPSLSPSMQPSTQSSSFPSSSRSDLPSSSPSATPSVFPSASLSMPSHTPSNYHSIKPTFLPSESPSFTPSSMPSDHPSQSPIASPSSSPLSMNPTISPSAMLTKQPTKSPSTTPSIKFSATTIEIKSSFDWNLTCSLQSDEELLVDATIVEQSLYETISPQLEQNQTLDYVLVIEMCQRVIAAHNGTTKIAPRRHLQTTDLSKVQFIMEATQRCESCGDVADTANRLFLDVSSTLESELNSGNLTSVIQSKSQGTIDAFVHPESTNSSFTIKTSNPTASPSTPSPTPKPSSQSINSKIPTSKPSKQPSNKSSASPTVTVSSKSSKASSKGSTKSGKKTKKAKKIDSVKKKRVPLSVSEVVMPQNTSTIEFIFDFGPTLSPTEPSVASYDTYDSIDHTADDVYRKKYRAPTPSSGQSKGALTDTH</sequence>
<keyword evidence="4" id="KW-1185">Reference proteome</keyword>
<feature type="compositionally biased region" description="Low complexity" evidence="1">
    <location>
        <begin position="2686"/>
        <end position="2718"/>
    </location>
</feature>
<proteinExistence type="predicted"/>
<keyword evidence="2" id="KW-0732">Signal</keyword>
<comment type="caution">
    <text evidence="3">The sequence shown here is derived from an EMBL/GenBank/DDBJ whole genome shotgun (WGS) entry which is preliminary data.</text>
</comment>
<feature type="region of interest" description="Disordered" evidence="1">
    <location>
        <begin position="2383"/>
        <end position="2500"/>
    </location>
</feature>
<dbReference type="PANTHER" id="PTHR43737">
    <property type="entry name" value="BLL7424 PROTEIN"/>
    <property type="match status" value="1"/>
</dbReference>
<feature type="region of interest" description="Disordered" evidence="1">
    <location>
        <begin position="2790"/>
        <end position="2809"/>
    </location>
</feature>
<dbReference type="Proteomes" id="UP001530400">
    <property type="component" value="Unassembled WGS sequence"/>
</dbReference>
<name>A0ABD3MPJ0_9STRA</name>
<feature type="compositionally biased region" description="Basic residues" evidence="1">
    <location>
        <begin position="2719"/>
        <end position="2735"/>
    </location>
</feature>